<dbReference type="InterPro" id="IPR000330">
    <property type="entry name" value="SNF2_N"/>
</dbReference>
<protein>
    <submittedName>
        <fullName evidence="7">SNF2-related protein</fullName>
    </submittedName>
</protein>
<evidence type="ECO:0000259" key="4">
    <source>
        <dbReference type="PROSITE" id="PS50966"/>
    </source>
</evidence>
<keyword evidence="2" id="KW-0479">Metal-binding</keyword>
<feature type="region of interest" description="Disordered" evidence="3">
    <location>
        <begin position="1217"/>
        <end position="1236"/>
    </location>
</feature>
<name>A0ABW5XGF4_9MICO</name>
<evidence type="ECO:0000313" key="8">
    <source>
        <dbReference type="Proteomes" id="UP001597391"/>
    </source>
</evidence>
<dbReference type="SMART" id="SM00490">
    <property type="entry name" value="HELICc"/>
    <property type="match status" value="1"/>
</dbReference>
<proteinExistence type="predicted"/>
<keyword evidence="1" id="KW-0378">Hydrolase</keyword>
<dbReference type="Pfam" id="PF00271">
    <property type="entry name" value="Helicase_C"/>
    <property type="match status" value="1"/>
</dbReference>
<dbReference type="Proteomes" id="UP001597391">
    <property type="component" value="Unassembled WGS sequence"/>
</dbReference>
<feature type="region of interest" description="Disordered" evidence="3">
    <location>
        <begin position="1241"/>
        <end position="1260"/>
    </location>
</feature>
<evidence type="ECO:0000259" key="6">
    <source>
        <dbReference type="PROSITE" id="PS51194"/>
    </source>
</evidence>
<accession>A0ABW5XGF4</accession>
<dbReference type="InterPro" id="IPR050496">
    <property type="entry name" value="SNF2_RAD54_helicase_repair"/>
</dbReference>
<dbReference type="PROSITE" id="PS51192">
    <property type="entry name" value="HELICASE_ATP_BIND_1"/>
    <property type="match status" value="1"/>
</dbReference>
<dbReference type="InterPro" id="IPR001650">
    <property type="entry name" value="Helicase_C-like"/>
</dbReference>
<comment type="caution">
    <text evidence="7">The sequence shown here is derived from an EMBL/GenBank/DDBJ whole genome shotgun (WGS) entry which is preliminary data.</text>
</comment>
<dbReference type="InterPro" id="IPR007527">
    <property type="entry name" value="Znf_SWIM"/>
</dbReference>
<dbReference type="Pfam" id="PF04434">
    <property type="entry name" value="SWIM"/>
    <property type="match status" value="1"/>
</dbReference>
<gene>
    <name evidence="7" type="ORF">ACFSYH_07820</name>
</gene>
<dbReference type="PROSITE" id="PS51194">
    <property type="entry name" value="HELICASE_CTER"/>
    <property type="match status" value="1"/>
</dbReference>
<dbReference type="PANTHER" id="PTHR45629:SF7">
    <property type="entry name" value="DNA EXCISION REPAIR PROTEIN ERCC-6-RELATED"/>
    <property type="match status" value="1"/>
</dbReference>
<dbReference type="InterPro" id="IPR014001">
    <property type="entry name" value="Helicase_ATP-bd"/>
</dbReference>
<keyword evidence="2" id="KW-0863">Zinc-finger</keyword>
<reference evidence="8" key="1">
    <citation type="journal article" date="2019" name="Int. J. Syst. Evol. Microbiol.">
        <title>The Global Catalogue of Microorganisms (GCM) 10K type strain sequencing project: providing services to taxonomists for standard genome sequencing and annotation.</title>
        <authorList>
            <consortium name="The Broad Institute Genomics Platform"/>
            <consortium name="The Broad Institute Genome Sequencing Center for Infectious Disease"/>
            <person name="Wu L."/>
            <person name="Ma J."/>
        </authorList>
    </citation>
    <scope>NUCLEOTIDE SEQUENCE [LARGE SCALE GENOMIC DNA]</scope>
    <source>
        <strain evidence="8">KCTC 33576</strain>
    </source>
</reference>
<feature type="domain" description="Helicase ATP-binding" evidence="5">
    <location>
        <begin position="738"/>
        <end position="945"/>
    </location>
</feature>
<feature type="domain" description="Helicase C-terminal" evidence="6">
    <location>
        <begin position="1067"/>
        <end position="1218"/>
    </location>
</feature>
<dbReference type="EMBL" id="JBHUOP010000003">
    <property type="protein sequence ID" value="MFD2840479.1"/>
    <property type="molecule type" value="Genomic_DNA"/>
</dbReference>
<feature type="region of interest" description="Disordered" evidence="3">
    <location>
        <begin position="510"/>
        <end position="537"/>
    </location>
</feature>
<dbReference type="SUPFAM" id="SSF52540">
    <property type="entry name" value="P-loop containing nucleoside triphosphate hydrolases"/>
    <property type="match status" value="2"/>
</dbReference>
<dbReference type="InterPro" id="IPR049730">
    <property type="entry name" value="SNF2/RAD54-like_C"/>
</dbReference>
<feature type="compositionally biased region" description="Basic and acidic residues" evidence="3">
    <location>
        <begin position="802"/>
        <end position="818"/>
    </location>
</feature>
<organism evidence="7 8">
    <name type="scientific">Populibacterium corticicola</name>
    <dbReference type="NCBI Taxonomy" id="1812826"/>
    <lineage>
        <taxon>Bacteria</taxon>
        <taxon>Bacillati</taxon>
        <taxon>Actinomycetota</taxon>
        <taxon>Actinomycetes</taxon>
        <taxon>Micrococcales</taxon>
        <taxon>Jonesiaceae</taxon>
        <taxon>Populibacterium</taxon>
    </lineage>
</organism>
<sequence>MRVPVELAAIVGLPTLNRGKEYAQSGRTTVTQAVHTPRQKSPYGDGTSYFPASTWLVGRSRGSGGNRYRTEVEYEISQHDVIKKVSGNCTCPVGYNCKHAVSLLLTHLDAEGRTARTSVPEAAAGSDWLDTLGKIFAPAEPFAQIALAVEFEPARTVRPSPYPQNRYQRDYGSQGAVRMRPVSKGKKDTWIRTGVTWGKLLRGEAQGLDPKQVHALVDLFLLHEASAATPGTGQSVDLRLFRGATVWPALYAIRDAGIPILEEGTWNPVTFEQVKARAEIVITRDPAAENLTVKAELQHPSLVPDCTPLRIGHPFHGLAWRTDGTMHVAQLEEPASEQWRRLEEQSEGVTVPATARKSFEEQVFPRIARVSWSSPDASFTPPPPPVDALHLTVGFRPRVGEQEGRPPHAILHWSWIADDMAADLLRSDFEALELGVPRPSVTVDLQRVGQRQWTERLIPFSWEPTEKFVKDASRLAKVGEVFKDFPTALDDSPGAATAAHDLARELGQGGGAEVAGAVPGSSANAGTGRGGESGAVNTTDEERAEFQFPRHVSQLRGLDAVHFAEQLLPRVQELGVEVRVVGEIPNFREESAPSIQLDAAPGEGGTRDWLDLNLTMKVGEHKIPMPTILTALTRKEKVLFLVSGEYVRLDNPELERLRELLEEALELTNPKRKGLRVPQVRLSWWEDLFTLAIVEKSADSWLSALQNAIARPPEPAPLPSGLTAELRPYQREGFEWLSRLRRSSLGGVLADDMGLGKTVQTLAMIQDERENPHPYSADVSVGASDAPGALGAPPAPELTPTELREPIDDPQPKSDPDNRGPWLVIAPTSVVANWAAEARKFTPNLNVVVVDSTAKKRGTPLAEVAAGADIVVTSYTLLRLEQDEYAALSPVGLVLDEAQQAKNPASKTFSAILTVKAPTVFAITGTPMENNLGELWAMFALTAPGLLGNAQQFRDKIQRPIERGAVDTSAQFSTLRRRIAPFLLRRTKELVASELPAKQEQIIQVELAPAHRRLYDRQLQRERQRVLHLAEDIEHNQVEVLSALTRLRQMSIDPALVDTGASAPSSKLDVLLPLLEEATQEGHRTLVFSQFTTYLRMIAARLDAAGVKYSYLDGSTTNRRKVIDGFADGDDPVFLISLKAGGVGLNLTMADYVIICDPWWNPAVEAQAVDRTHRIGQTRSVHVYRLVSQDTIEEKVLALQDAKRQLVAEVLLSDDPPASQTTASAGSGSAEEVEGSVVAADTADAKGTGVSAGTGVARTPRAVGGSRLSAEDLHMLLS</sequence>
<feature type="compositionally biased region" description="Low complexity" evidence="3">
    <location>
        <begin position="514"/>
        <end position="523"/>
    </location>
</feature>
<feature type="region of interest" description="Disordered" evidence="3">
    <location>
        <begin position="772"/>
        <end position="821"/>
    </location>
</feature>
<feature type="compositionally biased region" description="Low complexity" evidence="3">
    <location>
        <begin position="1223"/>
        <end position="1236"/>
    </location>
</feature>
<dbReference type="Gene3D" id="3.40.50.300">
    <property type="entry name" value="P-loop containing nucleotide triphosphate hydrolases"/>
    <property type="match status" value="1"/>
</dbReference>
<keyword evidence="2" id="KW-0862">Zinc</keyword>
<evidence type="ECO:0000313" key="7">
    <source>
        <dbReference type="EMBL" id="MFD2840479.1"/>
    </source>
</evidence>
<evidence type="ECO:0000259" key="5">
    <source>
        <dbReference type="PROSITE" id="PS51192"/>
    </source>
</evidence>
<evidence type="ECO:0000256" key="1">
    <source>
        <dbReference type="ARBA" id="ARBA00022801"/>
    </source>
</evidence>
<dbReference type="RefSeq" id="WP_377466332.1">
    <property type="nucleotide sequence ID" value="NZ_JBHUOP010000003.1"/>
</dbReference>
<keyword evidence="8" id="KW-1185">Reference proteome</keyword>
<feature type="domain" description="SWIM-type" evidence="4">
    <location>
        <begin position="74"/>
        <end position="108"/>
    </location>
</feature>
<dbReference type="PROSITE" id="PS50966">
    <property type="entry name" value="ZF_SWIM"/>
    <property type="match status" value="1"/>
</dbReference>
<dbReference type="Pfam" id="PF00176">
    <property type="entry name" value="SNF2-rel_dom"/>
    <property type="match status" value="1"/>
</dbReference>
<evidence type="ECO:0000256" key="2">
    <source>
        <dbReference type="PROSITE-ProRule" id="PRU00325"/>
    </source>
</evidence>
<dbReference type="InterPro" id="IPR038718">
    <property type="entry name" value="SNF2-like_sf"/>
</dbReference>
<dbReference type="Gene3D" id="3.40.50.10810">
    <property type="entry name" value="Tandem AAA-ATPase domain"/>
    <property type="match status" value="1"/>
</dbReference>
<dbReference type="SMART" id="SM00487">
    <property type="entry name" value="DEXDc"/>
    <property type="match status" value="1"/>
</dbReference>
<dbReference type="InterPro" id="IPR027417">
    <property type="entry name" value="P-loop_NTPase"/>
</dbReference>
<dbReference type="CDD" id="cd18793">
    <property type="entry name" value="SF2_C_SNF"/>
    <property type="match status" value="1"/>
</dbReference>
<dbReference type="PANTHER" id="PTHR45629">
    <property type="entry name" value="SNF2/RAD54 FAMILY MEMBER"/>
    <property type="match status" value="1"/>
</dbReference>
<evidence type="ECO:0000256" key="3">
    <source>
        <dbReference type="SAM" id="MobiDB-lite"/>
    </source>
</evidence>